<evidence type="ECO:0000313" key="2">
    <source>
        <dbReference type="EMBL" id="SEQ17049.1"/>
    </source>
</evidence>
<feature type="transmembrane region" description="Helical" evidence="1">
    <location>
        <begin position="30"/>
        <end position="50"/>
    </location>
</feature>
<proteinExistence type="predicted"/>
<evidence type="ECO:0000256" key="1">
    <source>
        <dbReference type="SAM" id="Phobius"/>
    </source>
</evidence>
<name>A0A1H9DU88_9LACT</name>
<dbReference type="AlphaFoldDB" id="A0A1H9DU88"/>
<keyword evidence="3" id="KW-1185">Reference proteome</keyword>
<keyword evidence="1" id="KW-0812">Transmembrane</keyword>
<dbReference type="RefSeq" id="WP_092571777.1">
    <property type="nucleotide sequence ID" value="NZ_FOEN01000006.1"/>
</dbReference>
<gene>
    <name evidence="2" type="ORF">SAMN04488558_10614</name>
</gene>
<reference evidence="2 3" key="1">
    <citation type="submission" date="2016-10" db="EMBL/GenBank/DDBJ databases">
        <authorList>
            <person name="de Groot N.N."/>
        </authorList>
    </citation>
    <scope>NUCLEOTIDE SEQUENCE [LARGE SCALE GENOMIC DNA]</scope>
    <source>
        <strain evidence="2 3">DSM 15695</strain>
    </source>
</reference>
<organism evidence="2 3">
    <name type="scientific">Ignavigranum ruoffiae</name>
    <dbReference type="NCBI Taxonomy" id="89093"/>
    <lineage>
        <taxon>Bacteria</taxon>
        <taxon>Bacillati</taxon>
        <taxon>Bacillota</taxon>
        <taxon>Bacilli</taxon>
        <taxon>Lactobacillales</taxon>
        <taxon>Aerococcaceae</taxon>
        <taxon>Ignavigranum</taxon>
    </lineage>
</organism>
<keyword evidence="1" id="KW-0472">Membrane</keyword>
<dbReference type="EMBL" id="FOEN01000006">
    <property type="protein sequence ID" value="SEQ17049.1"/>
    <property type="molecule type" value="Genomic_DNA"/>
</dbReference>
<dbReference type="STRING" id="89093.SAMN04488558_10614"/>
<accession>A0A1H9DU88</accession>
<protein>
    <submittedName>
        <fullName evidence="2">Uncharacterized protein</fullName>
    </submittedName>
</protein>
<keyword evidence="1" id="KW-1133">Transmembrane helix</keyword>
<sequence length="87" mass="10192">MNDKEKKIALEQEISKQLGQMDERFDRSGWFYIVVLIILLFVALATFMYFSNTVPETPSGSIEEMDQRIESLEERVKELEEQIESEA</sequence>
<dbReference type="Proteomes" id="UP000198833">
    <property type="component" value="Unassembled WGS sequence"/>
</dbReference>
<evidence type="ECO:0000313" key="3">
    <source>
        <dbReference type="Proteomes" id="UP000198833"/>
    </source>
</evidence>